<dbReference type="OrthoDB" id="1872003at2759"/>
<dbReference type="PANTHER" id="PTHR47476:SF2">
    <property type="entry name" value="ARABINOSE 5-PHOSPHATE ISOMERASE-RELATED"/>
    <property type="match status" value="1"/>
</dbReference>
<comment type="similarity">
    <text evidence="1">Belongs to the SIS family. GutQ/KpsF subfamily.</text>
</comment>
<name>A0A1Y1I435_KLENI</name>
<dbReference type="InterPro" id="IPR035474">
    <property type="entry name" value="SIS_Kpsf"/>
</dbReference>
<evidence type="ECO:0000256" key="5">
    <source>
        <dbReference type="SAM" id="MobiDB-lite"/>
    </source>
</evidence>
<feature type="domain" description="CBS" evidence="6">
    <location>
        <begin position="451"/>
        <end position="503"/>
    </location>
</feature>
<dbReference type="PROSITE" id="PS51464">
    <property type="entry name" value="SIS"/>
    <property type="match status" value="1"/>
</dbReference>
<dbReference type="InterPro" id="IPR046342">
    <property type="entry name" value="CBS_dom_sf"/>
</dbReference>
<dbReference type="InterPro" id="IPR004800">
    <property type="entry name" value="KdsD/KpsF-type"/>
</dbReference>
<keyword evidence="8" id="KW-0413">Isomerase</keyword>
<dbReference type="OMA" id="LMACLMR"/>
<dbReference type="Gene3D" id="3.10.580.10">
    <property type="entry name" value="CBS-domain"/>
    <property type="match status" value="1"/>
</dbReference>
<dbReference type="Pfam" id="PF00571">
    <property type="entry name" value="CBS"/>
    <property type="match status" value="2"/>
</dbReference>
<dbReference type="EMBL" id="DF237100">
    <property type="protein sequence ID" value="GAQ83507.1"/>
    <property type="molecule type" value="Genomic_DNA"/>
</dbReference>
<dbReference type="GO" id="GO:0016853">
    <property type="term" value="F:isomerase activity"/>
    <property type="evidence" value="ECO:0007669"/>
    <property type="project" value="UniProtKB-KW"/>
</dbReference>
<evidence type="ECO:0000256" key="2">
    <source>
        <dbReference type="ARBA" id="ARBA00022737"/>
    </source>
</evidence>
<sequence length="503" mass="54860">MSAQLASGPGLGVSNFDEEFVDQTSKLGSAELNKEESYHILNRRLVNVVLDEVPAPPLNTNRIESSPRPVSQLLEEERPEESSKVQEAAAPQPAHASGWSSDETERLQSHKDATSSRETGKAPLGKGFRGYLVQDSLSSQAHAEQYRAAFRSGSIGSCLEWTVSNDGLDMLQGRPSELGAHLHGKEQLTYLFTEQRRLMNDFFESLDMDQVHTFTQLCLSCQGVLIFTGVGKSGFIAQKVSQTLVSTGTKALFLSPTDALHGDIGIIGPKDILVLFSKSGATEELTKLAPYAKAKGAYLVAVTSCQDSKLGRICNMHVHLPLERELCPFNLAPVTSTTIQMLFGDTVAIALMQAKHLTREQYAKNHPAGRIGKRLILRVQDVMKKGAELPLCAPEAPLMDMLVELTQKGCGCLLVTDQQKKLLGTFTDGDLRRSLNRFGSDVMSKRVGELMNENPRAVPFDSMAVEALQQMETSNPVTFLPVVDTQRRVTGLVTLHGLVAAGL</sequence>
<keyword evidence="2" id="KW-0677">Repeat</keyword>
<evidence type="ECO:0000259" key="7">
    <source>
        <dbReference type="PROSITE" id="PS51464"/>
    </source>
</evidence>
<dbReference type="Gene3D" id="3.40.50.10490">
    <property type="entry name" value="Glucose-6-phosphate isomerase like protein, domain 1"/>
    <property type="match status" value="1"/>
</dbReference>
<feature type="domain" description="SIS" evidence="7">
    <location>
        <begin position="214"/>
        <end position="357"/>
    </location>
</feature>
<reference evidence="8 9" key="1">
    <citation type="journal article" date="2014" name="Nat. Commun.">
        <title>Klebsormidium flaccidum genome reveals primary factors for plant terrestrial adaptation.</title>
        <authorList>
            <person name="Hori K."/>
            <person name="Maruyama F."/>
            <person name="Fujisawa T."/>
            <person name="Togashi T."/>
            <person name="Yamamoto N."/>
            <person name="Seo M."/>
            <person name="Sato S."/>
            <person name="Yamada T."/>
            <person name="Mori H."/>
            <person name="Tajima N."/>
            <person name="Moriyama T."/>
            <person name="Ikeuchi M."/>
            <person name="Watanabe M."/>
            <person name="Wada H."/>
            <person name="Kobayashi K."/>
            <person name="Saito M."/>
            <person name="Masuda T."/>
            <person name="Sasaki-Sekimoto Y."/>
            <person name="Mashiguchi K."/>
            <person name="Awai K."/>
            <person name="Shimojima M."/>
            <person name="Masuda S."/>
            <person name="Iwai M."/>
            <person name="Nobusawa T."/>
            <person name="Narise T."/>
            <person name="Kondo S."/>
            <person name="Saito H."/>
            <person name="Sato R."/>
            <person name="Murakawa M."/>
            <person name="Ihara Y."/>
            <person name="Oshima-Yamada Y."/>
            <person name="Ohtaka K."/>
            <person name="Satoh M."/>
            <person name="Sonobe K."/>
            <person name="Ishii M."/>
            <person name="Ohtani R."/>
            <person name="Kanamori-Sato M."/>
            <person name="Honoki R."/>
            <person name="Miyazaki D."/>
            <person name="Mochizuki H."/>
            <person name="Umetsu J."/>
            <person name="Higashi K."/>
            <person name="Shibata D."/>
            <person name="Kamiya Y."/>
            <person name="Sato N."/>
            <person name="Nakamura Y."/>
            <person name="Tabata S."/>
            <person name="Ida S."/>
            <person name="Kurokawa K."/>
            <person name="Ohta H."/>
        </authorList>
    </citation>
    <scope>NUCLEOTIDE SEQUENCE [LARGE SCALE GENOMIC DNA]</scope>
    <source>
        <strain evidence="8 9">NIES-2285</strain>
    </source>
</reference>
<dbReference type="SUPFAM" id="SSF53697">
    <property type="entry name" value="SIS domain"/>
    <property type="match status" value="1"/>
</dbReference>
<gene>
    <name evidence="8" type="ORF">KFL_001510100</name>
</gene>
<dbReference type="Pfam" id="PF01380">
    <property type="entry name" value="SIS"/>
    <property type="match status" value="1"/>
</dbReference>
<feature type="region of interest" description="Disordered" evidence="5">
    <location>
        <begin position="55"/>
        <end position="124"/>
    </location>
</feature>
<keyword evidence="9" id="KW-1185">Reference proteome</keyword>
<dbReference type="CDD" id="cd05014">
    <property type="entry name" value="SIS_Kpsf"/>
    <property type="match status" value="1"/>
</dbReference>
<evidence type="ECO:0000256" key="4">
    <source>
        <dbReference type="PROSITE-ProRule" id="PRU00703"/>
    </source>
</evidence>
<dbReference type="GO" id="GO:0097367">
    <property type="term" value="F:carbohydrate derivative binding"/>
    <property type="evidence" value="ECO:0007669"/>
    <property type="project" value="InterPro"/>
</dbReference>
<evidence type="ECO:0000313" key="8">
    <source>
        <dbReference type="EMBL" id="GAQ83507.1"/>
    </source>
</evidence>
<evidence type="ECO:0000256" key="3">
    <source>
        <dbReference type="ARBA" id="ARBA00023122"/>
    </source>
</evidence>
<dbReference type="GO" id="GO:0005975">
    <property type="term" value="P:carbohydrate metabolic process"/>
    <property type="evidence" value="ECO:0007669"/>
    <property type="project" value="InterPro"/>
</dbReference>
<dbReference type="PANTHER" id="PTHR47476">
    <property type="match status" value="1"/>
</dbReference>
<feature type="compositionally biased region" description="Basic and acidic residues" evidence="5">
    <location>
        <begin position="103"/>
        <end position="120"/>
    </location>
</feature>
<dbReference type="CDD" id="cd04604">
    <property type="entry name" value="CBS_pair_SIS_assoc"/>
    <property type="match status" value="1"/>
</dbReference>
<evidence type="ECO:0000259" key="6">
    <source>
        <dbReference type="PROSITE" id="PS51371"/>
    </source>
</evidence>
<dbReference type="InterPro" id="IPR001347">
    <property type="entry name" value="SIS_dom"/>
</dbReference>
<feature type="domain" description="CBS" evidence="6">
    <location>
        <begin position="383"/>
        <end position="442"/>
    </location>
</feature>
<accession>A0A1Y1I435</accession>
<dbReference type="AlphaFoldDB" id="A0A1Y1I435"/>
<dbReference type="NCBIfam" id="TIGR00393">
    <property type="entry name" value="kpsF"/>
    <property type="match status" value="1"/>
</dbReference>
<dbReference type="GO" id="GO:1901135">
    <property type="term" value="P:carbohydrate derivative metabolic process"/>
    <property type="evidence" value="ECO:0007669"/>
    <property type="project" value="InterPro"/>
</dbReference>
<dbReference type="InterPro" id="IPR046348">
    <property type="entry name" value="SIS_dom_sf"/>
</dbReference>
<organism evidence="8 9">
    <name type="scientific">Klebsormidium nitens</name>
    <name type="common">Green alga</name>
    <name type="synonym">Ulothrix nitens</name>
    <dbReference type="NCBI Taxonomy" id="105231"/>
    <lineage>
        <taxon>Eukaryota</taxon>
        <taxon>Viridiplantae</taxon>
        <taxon>Streptophyta</taxon>
        <taxon>Klebsormidiophyceae</taxon>
        <taxon>Klebsormidiales</taxon>
        <taxon>Klebsormidiaceae</taxon>
        <taxon>Klebsormidium</taxon>
    </lineage>
</organism>
<proteinExistence type="inferred from homology"/>
<dbReference type="InterPro" id="IPR000644">
    <property type="entry name" value="CBS_dom"/>
</dbReference>
<dbReference type="STRING" id="105231.A0A1Y1I435"/>
<evidence type="ECO:0000256" key="1">
    <source>
        <dbReference type="ARBA" id="ARBA00008165"/>
    </source>
</evidence>
<dbReference type="Proteomes" id="UP000054558">
    <property type="component" value="Unassembled WGS sequence"/>
</dbReference>
<protein>
    <submittedName>
        <fullName evidence="8">Sugar isomerase</fullName>
    </submittedName>
</protein>
<dbReference type="PROSITE" id="PS51371">
    <property type="entry name" value="CBS"/>
    <property type="match status" value="2"/>
</dbReference>
<keyword evidence="3 4" id="KW-0129">CBS domain</keyword>
<evidence type="ECO:0000313" key="9">
    <source>
        <dbReference type="Proteomes" id="UP000054558"/>
    </source>
</evidence>